<dbReference type="InterPro" id="IPR022384">
    <property type="entry name" value="FormiminoTrfase_cat_dom_sf"/>
</dbReference>
<dbReference type="GO" id="GO:0016740">
    <property type="term" value="F:transferase activity"/>
    <property type="evidence" value="ECO:0007669"/>
    <property type="project" value="InterPro"/>
</dbReference>
<sequence length="263" mass="29429">MSSILITKNHGCENQTEHCQKHIYPLPPPASKVQKRNSPKFPRSTLFRTTSFFRVHLLPNHLLLLPCRSFHGRLCPRRCSCRFWSLWTRNGSSPSVTLAIELLLLPLDLHASIHQFTTSGTHPRLGVVDHICFHPLVGASLDQAATAARSLATETGSTLQEGYVLMVKLSTRSTIREIGEVINRHATMSGFSVVKSYCGHGIGELFHCAPNIPHYGRNKAVGIMKAGQTFTIEPMINAGYVSKRFKLITYMDTRHISKRFKAV</sequence>
<dbReference type="PROSITE" id="PS00680">
    <property type="entry name" value="MAP_1"/>
    <property type="match status" value="1"/>
</dbReference>
<dbReference type="AlphaFoldDB" id="A0A9C6TY51"/>
<dbReference type="InterPro" id="IPR012886">
    <property type="entry name" value="Formiminotransferase_N"/>
</dbReference>
<dbReference type="SUPFAM" id="SSF55116">
    <property type="entry name" value="Formiminotransferase domain of formiminotransferase-cyclodeaminase"/>
    <property type="match status" value="1"/>
</dbReference>
<keyword evidence="1" id="KW-0031">Aminopeptidase</keyword>
<dbReference type="GO" id="GO:0070006">
    <property type="term" value="F:metalloaminopeptidase activity"/>
    <property type="evidence" value="ECO:0007669"/>
    <property type="project" value="InterPro"/>
</dbReference>
<dbReference type="GO" id="GO:0005829">
    <property type="term" value="C:cytosol"/>
    <property type="evidence" value="ECO:0007669"/>
    <property type="project" value="TreeGrafter"/>
</dbReference>
<reference evidence="8" key="2">
    <citation type="submission" date="2025-08" db="UniProtKB">
        <authorList>
            <consortium name="RefSeq"/>
        </authorList>
    </citation>
    <scope>IDENTIFICATION</scope>
    <source>
        <tissue evidence="8">Whole plant</tissue>
    </source>
</reference>
<dbReference type="SUPFAM" id="SSF55920">
    <property type="entry name" value="Creatinase/aminopeptidase"/>
    <property type="match status" value="1"/>
</dbReference>
<dbReference type="GO" id="GO:0005542">
    <property type="term" value="F:folic acid binding"/>
    <property type="evidence" value="ECO:0007669"/>
    <property type="project" value="InterPro"/>
</dbReference>
<evidence type="ECO:0000259" key="5">
    <source>
        <dbReference type="Pfam" id="PF00557"/>
    </source>
</evidence>
<dbReference type="PANTHER" id="PTHR43330:SF7">
    <property type="entry name" value="METHIONINE AMINOPEPTIDASE 1"/>
    <property type="match status" value="1"/>
</dbReference>
<evidence type="ECO:0000256" key="1">
    <source>
        <dbReference type="ARBA" id="ARBA00022438"/>
    </source>
</evidence>
<keyword evidence="7" id="KW-1185">Reference proteome</keyword>
<keyword evidence="3" id="KW-0479">Metal-binding</keyword>
<dbReference type="InterPro" id="IPR002467">
    <property type="entry name" value="Pept_M24A_MAP1"/>
</dbReference>
<dbReference type="GO" id="GO:0046872">
    <property type="term" value="F:metal ion binding"/>
    <property type="evidence" value="ECO:0007669"/>
    <property type="project" value="UniProtKB-KW"/>
</dbReference>
<dbReference type="InterPro" id="IPR036005">
    <property type="entry name" value="Creatinase/aminopeptidase-like"/>
</dbReference>
<protein>
    <submittedName>
        <fullName evidence="8">Uncharacterized protein LOC107488832</fullName>
    </submittedName>
</protein>
<dbReference type="PRINTS" id="PR00599">
    <property type="entry name" value="MAPEPTIDASE"/>
</dbReference>
<evidence type="ECO:0000259" key="6">
    <source>
        <dbReference type="Pfam" id="PF07837"/>
    </source>
</evidence>
<dbReference type="GO" id="GO:0006508">
    <property type="term" value="P:proteolysis"/>
    <property type="evidence" value="ECO:0007669"/>
    <property type="project" value="UniProtKB-KW"/>
</dbReference>
<evidence type="ECO:0000256" key="4">
    <source>
        <dbReference type="ARBA" id="ARBA00022801"/>
    </source>
</evidence>
<organism evidence="7 8">
    <name type="scientific">Arachis duranensis</name>
    <name type="common">Wild peanut</name>
    <dbReference type="NCBI Taxonomy" id="130453"/>
    <lineage>
        <taxon>Eukaryota</taxon>
        <taxon>Viridiplantae</taxon>
        <taxon>Streptophyta</taxon>
        <taxon>Embryophyta</taxon>
        <taxon>Tracheophyta</taxon>
        <taxon>Spermatophyta</taxon>
        <taxon>Magnoliopsida</taxon>
        <taxon>eudicotyledons</taxon>
        <taxon>Gunneridae</taxon>
        <taxon>Pentapetalae</taxon>
        <taxon>rosids</taxon>
        <taxon>fabids</taxon>
        <taxon>Fabales</taxon>
        <taxon>Fabaceae</taxon>
        <taxon>Papilionoideae</taxon>
        <taxon>50 kb inversion clade</taxon>
        <taxon>dalbergioids sensu lato</taxon>
        <taxon>Dalbergieae</taxon>
        <taxon>Pterocarpus clade</taxon>
        <taxon>Arachis</taxon>
    </lineage>
</organism>
<evidence type="ECO:0000313" key="8">
    <source>
        <dbReference type="RefSeq" id="XP_052117638.1"/>
    </source>
</evidence>
<dbReference type="Pfam" id="PF07837">
    <property type="entry name" value="FTCD_N"/>
    <property type="match status" value="1"/>
</dbReference>
<reference evidence="7" key="1">
    <citation type="journal article" date="2016" name="Nat. Genet.">
        <title>The genome sequences of Arachis duranensis and Arachis ipaensis, the diploid ancestors of cultivated peanut.</title>
        <authorList>
            <person name="Bertioli D.J."/>
            <person name="Cannon S.B."/>
            <person name="Froenicke L."/>
            <person name="Huang G."/>
            <person name="Farmer A.D."/>
            <person name="Cannon E.K."/>
            <person name="Liu X."/>
            <person name="Gao D."/>
            <person name="Clevenger J."/>
            <person name="Dash S."/>
            <person name="Ren L."/>
            <person name="Moretzsohn M.C."/>
            <person name="Shirasawa K."/>
            <person name="Huang W."/>
            <person name="Vidigal B."/>
            <person name="Abernathy B."/>
            <person name="Chu Y."/>
            <person name="Niederhuth C.E."/>
            <person name="Umale P."/>
            <person name="Araujo A.C."/>
            <person name="Kozik A."/>
            <person name="Kim K.D."/>
            <person name="Burow M.D."/>
            <person name="Varshney R.K."/>
            <person name="Wang X."/>
            <person name="Zhang X."/>
            <person name="Barkley N."/>
            <person name="Guimaraes P.M."/>
            <person name="Isobe S."/>
            <person name="Guo B."/>
            <person name="Liao B."/>
            <person name="Stalker H.T."/>
            <person name="Schmitz R.J."/>
            <person name="Scheffler B.E."/>
            <person name="Leal-Bertioli S.C."/>
            <person name="Xun X."/>
            <person name="Jackson S.A."/>
            <person name="Michelmore R."/>
            <person name="Ozias-Akins P."/>
        </authorList>
    </citation>
    <scope>NUCLEOTIDE SEQUENCE [LARGE SCALE GENOMIC DNA]</scope>
    <source>
        <strain evidence="7">cv. V14167</strain>
    </source>
</reference>
<dbReference type="GeneID" id="107488832"/>
<evidence type="ECO:0000256" key="2">
    <source>
        <dbReference type="ARBA" id="ARBA00022670"/>
    </source>
</evidence>
<name>A0A9C6TY51_ARADU</name>
<keyword evidence="4" id="KW-0378">Hydrolase</keyword>
<feature type="domain" description="Formiminotransferase N-terminal subdomain" evidence="6">
    <location>
        <begin position="118"/>
        <end position="171"/>
    </location>
</feature>
<gene>
    <name evidence="8" type="primary">LOC107488832</name>
</gene>
<feature type="domain" description="Peptidase M24" evidence="5">
    <location>
        <begin position="172"/>
        <end position="237"/>
    </location>
</feature>
<dbReference type="InterPro" id="IPR001714">
    <property type="entry name" value="Pept_M24_MAP"/>
</dbReference>
<accession>A0A9C6TY51</accession>
<dbReference type="RefSeq" id="XP_052117638.1">
    <property type="nucleotide sequence ID" value="XM_052261678.1"/>
</dbReference>
<dbReference type="PANTHER" id="PTHR43330">
    <property type="entry name" value="METHIONINE AMINOPEPTIDASE"/>
    <property type="match status" value="1"/>
</dbReference>
<dbReference type="Proteomes" id="UP000515211">
    <property type="component" value="Chromosome 5"/>
</dbReference>
<dbReference type="InterPro" id="IPR000994">
    <property type="entry name" value="Pept_M24"/>
</dbReference>
<evidence type="ECO:0000256" key="3">
    <source>
        <dbReference type="ARBA" id="ARBA00022723"/>
    </source>
</evidence>
<proteinExistence type="predicted"/>
<keyword evidence="2" id="KW-0645">Protease</keyword>
<dbReference type="Gene3D" id="3.90.230.10">
    <property type="entry name" value="Creatinase/methionine aminopeptidase superfamily"/>
    <property type="match status" value="1"/>
</dbReference>
<dbReference type="KEGG" id="adu:107488832"/>
<dbReference type="Pfam" id="PF00557">
    <property type="entry name" value="Peptidase_M24"/>
    <property type="match status" value="1"/>
</dbReference>
<evidence type="ECO:0000313" key="7">
    <source>
        <dbReference type="Proteomes" id="UP000515211"/>
    </source>
</evidence>